<dbReference type="CDD" id="cd17489">
    <property type="entry name" value="MFS_YfcJ_like"/>
    <property type="match status" value="1"/>
</dbReference>
<keyword evidence="4 6" id="KW-1133">Transmembrane helix</keyword>
<evidence type="ECO:0000256" key="5">
    <source>
        <dbReference type="ARBA" id="ARBA00023136"/>
    </source>
</evidence>
<feature type="transmembrane region" description="Helical" evidence="6">
    <location>
        <begin position="328"/>
        <end position="351"/>
    </location>
</feature>
<evidence type="ECO:0000259" key="7">
    <source>
        <dbReference type="PROSITE" id="PS50850"/>
    </source>
</evidence>
<organism evidence="8 9">
    <name type="scientific">Halobacillus seohaensis</name>
    <dbReference type="NCBI Taxonomy" id="447421"/>
    <lineage>
        <taxon>Bacteria</taxon>
        <taxon>Bacillati</taxon>
        <taxon>Bacillota</taxon>
        <taxon>Bacilli</taxon>
        <taxon>Bacillales</taxon>
        <taxon>Bacillaceae</taxon>
        <taxon>Halobacillus</taxon>
    </lineage>
</organism>
<feature type="transmembrane region" description="Helical" evidence="6">
    <location>
        <begin position="295"/>
        <end position="316"/>
    </location>
</feature>
<evidence type="ECO:0000256" key="6">
    <source>
        <dbReference type="SAM" id="Phobius"/>
    </source>
</evidence>
<feature type="transmembrane region" description="Helical" evidence="6">
    <location>
        <begin position="108"/>
        <end position="125"/>
    </location>
</feature>
<dbReference type="Pfam" id="PF07690">
    <property type="entry name" value="MFS_1"/>
    <property type="match status" value="1"/>
</dbReference>
<feature type="domain" description="Major facilitator superfamily (MFS) profile" evidence="7">
    <location>
        <begin position="9"/>
        <end position="388"/>
    </location>
</feature>
<keyword evidence="9" id="KW-1185">Reference proteome</keyword>
<name>A0ABW2EIS6_9BACI</name>
<feature type="transmembrane region" description="Helical" evidence="6">
    <location>
        <begin position="75"/>
        <end position="102"/>
    </location>
</feature>
<protein>
    <submittedName>
        <fullName evidence="8">MFS transporter</fullName>
    </submittedName>
</protein>
<feature type="transmembrane region" description="Helical" evidence="6">
    <location>
        <begin position="271"/>
        <end position="289"/>
    </location>
</feature>
<comment type="subcellular location">
    <subcellularLocation>
        <location evidence="1">Cell membrane</location>
        <topology evidence="1">Multi-pass membrane protein</topology>
    </subcellularLocation>
</comment>
<accession>A0ABW2EIS6</accession>
<keyword evidence="5 6" id="KW-0472">Membrane</keyword>
<dbReference type="Gene3D" id="1.20.1250.20">
    <property type="entry name" value="MFS general substrate transporter like domains"/>
    <property type="match status" value="1"/>
</dbReference>
<evidence type="ECO:0000313" key="8">
    <source>
        <dbReference type="EMBL" id="MFC7062172.1"/>
    </source>
</evidence>
<dbReference type="InterPro" id="IPR020846">
    <property type="entry name" value="MFS_dom"/>
</dbReference>
<keyword evidence="2" id="KW-0813">Transport</keyword>
<dbReference type="SUPFAM" id="SSF103473">
    <property type="entry name" value="MFS general substrate transporter"/>
    <property type="match status" value="1"/>
</dbReference>
<keyword evidence="3 6" id="KW-0812">Transmembrane</keyword>
<feature type="transmembrane region" description="Helical" evidence="6">
    <location>
        <begin position="161"/>
        <end position="181"/>
    </location>
</feature>
<feature type="transmembrane region" description="Helical" evidence="6">
    <location>
        <begin position="363"/>
        <end position="381"/>
    </location>
</feature>
<gene>
    <name evidence="8" type="ORF">ACFQIC_09910</name>
</gene>
<feature type="transmembrane region" description="Helical" evidence="6">
    <location>
        <begin position="202"/>
        <end position="229"/>
    </location>
</feature>
<dbReference type="EMBL" id="JBHSZV010000025">
    <property type="protein sequence ID" value="MFC7062172.1"/>
    <property type="molecule type" value="Genomic_DNA"/>
</dbReference>
<proteinExistence type="predicted"/>
<dbReference type="PANTHER" id="PTHR23531:SF2">
    <property type="entry name" value="PERMEASE"/>
    <property type="match status" value="1"/>
</dbReference>
<feature type="transmembrane region" description="Helical" evidence="6">
    <location>
        <begin position="7"/>
        <end position="24"/>
    </location>
</feature>
<comment type="caution">
    <text evidence="8">The sequence shown here is derived from an EMBL/GenBank/DDBJ whole genome shotgun (WGS) entry which is preliminary data.</text>
</comment>
<dbReference type="PANTHER" id="PTHR23531">
    <property type="entry name" value="QUINOLENE RESISTANCE PROTEIN NORA"/>
    <property type="match status" value="1"/>
</dbReference>
<dbReference type="PROSITE" id="PS50850">
    <property type="entry name" value="MFS"/>
    <property type="match status" value="1"/>
</dbReference>
<dbReference type="InterPro" id="IPR036259">
    <property type="entry name" value="MFS_trans_sf"/>
</dbReference>
<evidence type="ECO:0000256" key="1">
    <source>
        <dbReference type="ARBA" id="ARBA00004651"/>
    </source>
</evidence>
<feature type="transmembrane region" description="Helical" evidence="6">
    <location>
        <begin position="241"/>
        <end position="259"/>
    </location>
</feature>
<dbReference type="InterPro" id="IPR052714">
    <property type="entry name" value="MFS_Exporter"/>
</dbReference>
<dbReference type="InterPro" id="IPR011701">
    <property type="entry name" value="MFS"/>
</dbReference>
<dbReference type="RefSeq" id="WP_390217068.1">
    <property type="nucleotide sequence ID" value="NZ_JBHSZV010000025.1"/>
</dbReference>
<sequence>MKEKLWTLKFITLILSTFMLFLGFQMLLPTLPVYVKDHGGDSTSVGLVIGMFTITALIIRPFAGSAADRMGRKPILLIGLLITVISIFSYIIVTTVLLLLLLRLVHGLGWGMSTTIYGTIASDIVPSDRRGEGMGYFGLSISIAMMVGPLLGIWIMNVFGFFILFLLSALFSIGSLLLSNFKIYDSKGNNPRPANTRPFLETLFDVKALFPSLLMLIIAITYGGIVSFITLFAEEKQLDNVGWFFFANALCLIIIRPIAGKIFDRKGHFLVLFPGGILGITALFYISYTNSPIDLIVSAILYGFSFGLIQPSLQAWTINRSSPEKRGAANGTFFSAFDLGIGIGAILLGAYANFTSYSSMYKLSAFIFVIYLLVYGVYIWVSKNKKTSNKSVKRTISS</sequence>
<evidence type="ECO:0000256" key="3">
    <source>
        <dbReference type="ARBA" id="ARBA00022692"/>
    </source>
</evidence>
<feature type="transmembrane region" description="Helical" evidence="6">
    <location>
        <begin position="44"/>
        <end position="63"/>
    </location>
</feature>
<feature type="transmembrane region" description="Helical" evidence="6">
    <location>
        <begin position="137"/>
        <end position="155"/>
    </location>
</feature>
<evidence type="ECO:0000256" key="4">
    <source>
        <dbReference type="ARBA" id="ARBA00022989"/>
    </source>
</evidence>
<dbReference type="Proteomes" id="UP001596410">
    <property type="component" value="Unassembled WGS sequence"/>
</dbReference>
<evidence type="ECO:0000313" key="9">
    <source>
        <dbReference type="Proteomes" id="UP001596410"/>
    </source>
</evidence>
<reference evidence="9" key="1">
    <citation type="journal article" date="2019" name="Int. J. Syst. Evol. Microbiol.">
        <title>The Global Catalogue of Microorganisms (GCM) 10K type strain sequencing project: providing services to taxonomists for standard genome sequencing and annotation.</title>
        <authorList>
            <consortium name="The Broad Institute Genomics Platform"/>
            <consortium name="The Broad Institute Genome Sequencing Center for Infectious Disease"/>
            <person name="Wu L."/>
            <person name="Ma J."/>
        </authorList>
    </citation>
    <scope>NUCLEOTIDE SEQUENCE [LARGE SCALE GENOMIC DNA]</scope>
    <source>
        <strain evidence="9">CGMCC 4.1621</strain>
    </source>
</reference>
<evidence type="ECO:0000256" key="2">
    <source>
        <dbReference type="ARBA" id="ARBA00022448"/>
    </source>
</evidence>